<reference evidence="2" key="1">
    <citation type="submission" date="2016-03" db="EMBL/GenBank/DDBJ databases">
        <title>Mechanisms controlling the formation of the plant cell surface in tip-growing cells are functionally conserved among land plants.</title>
        <authorList>
            <person name="Honkanen S."/>
            <person name="Jones V.A."/>
            <person name="Morieri G."/>
            <person name="Champion C."/>
            <person name="Hetherington A.J."/>
            <person name="Kelly S."/>
            <person name="Saint-Marcoux D."/>
            <person name="Proust H."/>
            <person name="Prescott H."/>
            <person name="Dolan L."/>
        </authorList>
    </citation>
    <scope>NUCLEOTIDE SEQUENCE [LARGE SCALE GENOMIC DNA]</scope>
    <source>
        <tissue evidence="2">Whole gametophyte</tissue>
    </source>
</reference>
<evidence type="ECO:0000256" key="1">
    <source>
        <dbReference type="SAM" id="Coils"/>
    </source>
</evidence>
<dbReference type="Proteomes" id="UP000077202">
    <property type="component" value="Unassembled WGS sequence"/>
</dbReference>
<protein>
    <submittedName>
        <fullName evidence="2">Uncharacterized protein</fullName>
    </submittedName>
</protein>
<keyword evidence="1" id="KW-0175">Coiled coil</keyword>
<feature type="coiled-coil region" evidence="1">
    <location>
        <begin position="164"/>
        <end position="191"/>
    </location>
</feature>
<accession>A0A176VZN6</accession>
<proteinExistence type="predicted"/>
<keyword evidence="3" id="KW-1185">Reference proteome</keyword>
<comment type="caution">
    <text evidence="2">The sequence shown here is derived from an EMBL/GenBank/DDBJ whole genome shotgun (WGS) entry which is preliminary data.</text>
</comment>
<dbReference type="EMBL" id="LVLJ01002204">
    <property type="protein sequence ID" value="OAE26257.1"/>
    <property type="molecule type" value="Genomic_DNA"/>
</dbReference>
<evidence type="ECO:0000313" key="3">
    <source>
        <dbReference type="Proteomes" id="UP000077202"/>
    </source>
</evidence>
<sequence>MAEFASKGQSPLTSGKKSLEALAVFSDTEENLTSLKERRKGDFRESECAQLQKSSAEEKELWKSSEKACETLQGDIETTRRATIDLRDRLEASRVAFNDESRRLDKLTADQEKRDSLNCTQLSWQQKRGSWQSNEMQKWLKLQDLKRRVTAMIACSVGGQCYLARKLDLFLSDLEETKKNLELELSAVLRRLGLDRNSAGMVTAKSAGVALVSSSRHSE</sequence>
<evidence type="ECO:0000313" key="2">
    <source>
        <dbReference type="EMBL" id="OAE26257.1"/>
    </source>
</evidence>
<gene>
    <name evidence="2" type="ORF">AXG93_3667s1000</name>
</gene>
<organism evidence="2 3">
    <name type="scientific">Marchantia polymorpha subsp. ruderalis</name>
    <dbReference type="NCBI Taxonomy" id="1480154"/>
    <lineage>
        <taxon>Eukaryota</taxon>
        <taxon>Viridiplantae</taxon>
        <taxon>Streptophyta</taxon>
        <taxon>Embryophyta</taxon>
        <taxon>Marchantiophyta</taxon>
        <taxon>Marchantiopsida</taxon>
        <taxon>Marchantiidae</taxon>
        <taxon>Marchantiales</taxon>
        <taxon>Marchantiaceae</taxon>
        <taxon>Marchantia</taxon>
    </lineage>
</organism>
<name>A0A176VZN6_MARPO</name>
<dbReference type="AlphaFoldDB" id="A0A176VZN6"/>